<dbReference type="EMBL" id="GIBP01001181">
    <property type="protein sequence ID" value="NDV30150.1"/>
    <property type="molecule type" value="Transcribed_RNA"/>
</dbReference>
<dbReference type="PROSITE" id="PS51834">
    <property type="entry name" value="DENN_FLCN_SMCR8"/>
    <property type="match status" value="1"/>
</dbReference>
<keyword evidence="2" id="KW-0963">Cytoplasm</keyword>
<reference evidence="7" key="1">
    <citation type="journal article" date="2020" name="J. Eukaryot. Microbiol.">
        <title>De novo Sequencing, Assembly and Annotation of the Transcriptome for the Free-Living Testate Amoeba Arcella intermedia.</title>
        <authorList>
            <person name="Ribeiro G.M."/>
            <person name="Porfirio-Sousa A.L."/>
            <person name="Maurer-Alcala X.X."/>
            <person name="Katz L.A."/>
            <person name="Lahr D.J.G."/>
        </authorList>
    </citation>
    <scope>NUCLEOTIDE SEQUENCE</scope>
</reference>
<evidence type="ECO:0000256" key="3">
    <source>
        <dbReference type="ARBA" id="ARBA00022658"/>
    </source>
</evidence>
<dbReference type="AlphaFoldDB" id="A0A6B2KZH5"/>
<evidence type="ECO:0000256" key="5">
    <source>
        <dbReference type="ARBA" id="ARBA00038137"/>
    </source>
</evidence>
<organism evidence="7">
    <name type="scientific">Arcella intermedia</name>
    <dbReference type="NCBI Taxonomy" id="1963864"/>
    <lineage>
        <taxon>Eukaryota</taxon>
        <taxon>Amoebozoa</taxon>
        <taxon>Tubulinea</taxon>
        <taxon>Elardia</taxon>
        <taxon>Arcellinida</taxon>
        <taxon>Sphaerothecina</taxon>
        <taxon>Arcellidae</taxon>
        <taxon>Arcella</taxon>
    </lineage>
</organism>
<comment type="similarity">
    <text evidence="5">Belongs to the SMCR8 family.</text>
</comment>
<dbReference type="InterPro" id="IPR037521">
    <property type="entry name" value="FLCN/SMCR8_DENN"/>
</dbReference>
<name>A0A6B2KZH5_9EUKA</name>
<dbReference type="GO" id="GO:0006914">
    <property type="term" value="P:autophagy"/>
    <property type="evidence" value="ECO:0007669"/>
    <property type="project" value="UniProtKB-KW"/>
</dbReference>
<dbReference type="PANTHER" id="PTHR31334:SF1">
    <property type="entry name" value="GUANINE NUCLEOTIDE EXCHANGE PROTEIN SMCR8"/>
    <property type="match status" value="1"/>
</dbReference>
<dbReference type="GO" id="GO:0005737">
    <property type="term" value="C:cytoplasm"/>
    <property type="evidence" value="ECO:0007669"/>
    <property type="project" value="UniProtKB-SubCell"/>
</dbReference>
<dbReference type="PANTHER" id="PTHR31334">
    <property type="entry name" value="SMITH-MAGENIS SYNDROME REGION GENE 8 PROTEIN"/>
    <property type="match status" value="1"/>
</dbReference>
<evidence type="ECO:0000256" key="1">
    <source>
        <dbReference type="ARBA" id="ARBA00004496"/>
    </source>
</evidence>
<keyword evidence="3" id="KW-0344">Guanine-nucleotide releasing factor</keyword>
<evidence type="ECO:0000259" key="6">
    <source>
        <dbReference type="PROSITE" id="PS51834"/>
    </source>
</evidence>
<evidence type="ECO:0000256" key="4">
    <source>
        <dbReference type="ARBA" id="ARBA00023006"/>
    </source>
</evidence>
<accession>A0A6B2KZH5</accession>
<keyword evidence="4" id="KW-0072">Autophagy</keyword>
<evidence type="ECO:0000313" key="7">
    <source>
        <dbReference type="EMBL" id="NDV30150.1"/>
    </source>
</evidence>
<protein>
    <recommendedName>
        <fullName evidence="6">UDENN FLCN/SMCR8-type domain-containing protein</fullName>
    </recommendedName>
</protein>
<feature type="domain" description="UDENN FLCN/SMCR8-type" evidence="6">
    <location>
        <begin position="1"/>
        <end position="535"/>
    </location>
</feature>
<sequence>MPDFIVLGEFNEKVGPESKLVLAASGQPGEILAHFDVEGFVLRVMSVELNADPNDADFITTMELNEFKLFCVIQHISLNDLFARGYVRRIVLAYLTQDQSKLMNFFNLFKGYFDRVTFLLKDHNKAIFENDIKRRIADLIETEKASYSNALAQAISPSPFQIKESIEDMKHLYLRQKGLDVEKLESNDEISKLLEIPQEEISIPEYSPKVLQTLQHAESLMNDRRQRSLEDIAGSNWGLVKQELESMLSRLKKSDIVLSLENQTFTSTAQPQSLLKIGFTPTINFNFKDCSWDHQIDFEKFLADSVDESCPCEPNSMNFSGDGEMDSVECFGNVIWSFSAQNCGIGLLSAKNQYSFAANIVFSLLRGRPVIITGRKDQQSEIKSLVQAFSIFVPNNTTTLKLSQPQVVPWFTQPLLLQHLAHLKLIGTDNLIPFSVNKYVTVFDVEKKVMKGPYYRDGDFIMRILSDKKHWPNDQTYVAYVHAQLYEIGMLACLYYHECCVGIPPHSAESMPVLPTTALQSDYPKTLPNFRGAQKPPATQSTINSFSLIETSLKNAEREQAKIRSSILSQQNQSKISFFKRHHIKENDAEILQYLSEVVKMQQSASIRGIKKSPIIQLDYSQIFQFENKTKQRRF</sequence>
<dbReference type="GO" id="GO:0005085">
    <property type="term" value="F:guanyl-nucleotide exchange factor activity"/>
    <property type="evidence" value="ECO:0007669"/>
    <property type="project" value="UniProtKB-KW"/>
</dbReference>
<comment type="subcellular location">
    <subcellularLocation>
        <location evidence="1">Cytoplasm</location>
    </subcellularLocation>
</comment>
<evidence type="ECO:0000256" key="2">
    <source>
        <dbReference type="ARBA" id="ARBA00022490"/>
    </source>
</evidence>
<proteinExistence type="inferred from homology"/>
<dbReference type="GO" id="GO:0032045">
    <property type="term" value="C:guanyl-nucleotide exchange factor complex"/>
    <property type="evidence" value="ECO:0007669"/>
    <property type="project" value="TreeGrafter"/>
</dbReference>